<reference evidence="1 2" key="1">
    <citation type="journal article" date="2024" name="G3 (Bethesda)">
        <title>Genome assembly of Hibiscus sabdariffa L. provides insights into metabolisms of medicinal natural products.</title>
        <authorList>
            <person name="Kim T."/>
        </authorList>
    </citation>
    <scope>NUCLEOTIDE SEQUENCE [LARGE SCALE GENOMIC DNA]</scope>
    <source>
        <strain evidence="1">TK-2024</strain>
        <tissue evidence="1">Old leaves</tissue>
    </source>
</reference>
<comment type="caution">
    <text evidence="1">The sequence shown here is derived from an EMBL/GenBank/DDBJ whole genome shotgun (WGS) entry which is preliminary data.</text>
</comment>
<evidence type="ECO:0000313" key="1">
    <source>
        <dbReference type="EMBL" id="KAK8476641.1"/>
    </source>
</evidence>
<dbReference type="EMBL" id="JBBPBM010002561">
    <property type="protein sequence ID" value="KAK8476641.1"/>
    <property type="molecule type" value="Genomic_DNA"/>
</dbReference>
<protein>
    <submittedName>
        <fullName evidence="1">Uncharacterized protein</fullName>
    </submittedName>
</protein>
<proteinExistence type="predicted"/>
<evidence type="ECO:0000313" key="2">
    <source>
        <dbReference type="Proteomes" id="UP001472677"/>
    </source>
</evidence>
<sequence>MGEGFSSGGYWIGDGGACIWGGVGDGVSMVDGGAVMVREWGGGDGEGMGSARVLVPAIAVGVVAGRSVGAADKDPGCPALFGL</sequence>
<accession>A0ABR1Z9L0</accession>
<keyword evidence="2" id="KW-1185">Reference proteome</keyword>
<organism evidence="1 2">
    <name type="scientific">Hibiscus sabdariffa</name>
    <name type="common">roselle</name>
    <dbReference type="NCBI Taxonomy" id="183260"/>
    <lineage>
        <taxon>Eukaryota</taxon>
        <taxon>Viridiplantae</taxon>
        <taxon>Streptophyta</taxon>
        <taxon>Embryophyta</taxon>
        <taxon>Tracheophyta</taxon>
        <taxon>Spermatophyta</taxon>
        <taxon>Magnoliopsida</taxon>
        <taxon>eudicotyledons</taxon>
        <taxon>Gunneridae</taxon>
        <taxon>Pentapetalae</taxon>
        <taxon>rosids</taxon>
        <taxon>malvids</taxon>
        <taxon>Malvales</taxon>
        <taxon>Malvaceae</taxon>
        <taxon>Malvoideae</taxon>
        <taxon>Hibiscus</taxon>
    </lineage>
</organism>
<gene>
    <name evidence="1" type="ORF">V6N12_011816</name>
</gene>
<dbReference type="Proteomes" id="UP001472677">
    <property type="component" value="Unassembled WGS sequence"/>
</dbReference>
<name>A0ABR1Z9L0_9ROSI</name>